<evidence type="ECO:0008006" key="3">
    <source>
        <dbReference type="Google" id="ProtNLM"/>
    </source>
</evidence>
<sequence length="94" mass="10984">MNIRFFIDPQTDAPHIYKHRVSEEEVEEILVNPAEDRPGKDDSRVVLGRTLAGRFLRVIYVPDPEPKSVFVITAYEITGKPLTAFKRRHRRKPR</sequence>
<proteinExistence type="predicted"/>
<protein>
    <recommendedName>
        <fullName evidence="3">DUF4258 domain-containing protein</fullName>
    </recommendedName>
</protein>
<name>A0A9X1B7P8_9GAMM</name>
<reference evidence="1 2" key="1">
    <citation type="journal article" date="2020" name="Microorganisms">
        <title>Osmotic Adaptation and Compatible Solute Biosynthesis of Phototrophic Bacteria as Revealed from Genome Analyses.</title>
        <authorList>
            <person name="Imhoff J.F."/>
            <person name="Rahn T."/>
            <person name="Kunzel S."/>
            <person name="Keller A."/>
            <person name="Neulinger S.C."/>
        </authorList>
    </citation>
    <scope>NUCLEOTIDE SEQUENCE [LARGE SCALE GENOMIC DNA]</scope>
    <source>
        <strain evidence="1 2">DSM 21303</strain>
    </source>
</reference>
<evidence type="ECO:0000313" key="2">
    <source>
        <dbReference type="Proteomes" id="UP001138802"/>
    </source>
</evidence>
<dbReference type="Pfam" id="PF14076">
    <property type="entry name" value="DUF4258"/>
    <property type="match status" value="1"/>
</dbReference>
<evidence type="ECO:0000313" key="1">
    <source>
        <dbReference type="EMBL" id="MBK1644074.1"/>
    </source>
</evidence>
<dbReference type="Proteomes" id="UP001138802">
    <property type="component" value="Unassembled WGS sequence"/>
</dbReference>
<comment type="caution">
    <text evidence="1">The sequence shown here is derived from an EMBL/GenBank/DDBJ whole genome shotgun (WGS) entry which is preliminary data.</text>
</comment>
<dbReference type="RefSeq" id="WP_200386882.1">
    <property type="nucleotide sequence ID" value="NZ_NRSD01000004.1"/>
</dbReference>
<gene>
    <name evidence="1" type="ORF">CKO25_05290</name>
</gene>
<dbReference type="InterPro" id="IPR025354">
    <property type="entry name" value="DUF4258"/>
</dbReference>
<keyword evidence="2" id="KW-1185">Reference proteome</keyword>
<organism evidence="1 2">
    <name type="scientific">Thiocapsa imhoffii</name>
    <dbReference type="NCBI Taxonomy" id="382777"/>
    <lineage>
        <taxon>Bacteria</taxon>
        <taxon>Pseudomonadati</taxon>
        <taxon>Pseudomonadota</taxon>
        <taxon>Gammaproteobacteria</taxon>
        <taxon>Chromatiales</taxon>
        <taxon>Chromatiaceae</taxon>
        <taxon>Thiocapsa</taxon>
    </lineage>
</organism>
<accession>A0A9X1B7P8</accession>
<dbReference type="EMBL" id="NRSD01000004">
    <property type="protein sequence ID" value="MBK1644074.1"/>
    <property type="molecule type" value="Genomic_DNA"/>
</dbReference>
<dbReference type="AlphaFoldDB" id="A0A9X1B7P8"/>